<feature type="region of interest" description="Disordered" evidence="1">
    <location>
        <begin position="1"/>
        <end position="20"/>
    </location>
</feature>
<organism evidence="2 3">
    <name type="scientific">Lepidothrix coronata</name>
    <name type="common">blue-crowned manakin</name>
    <dbReference type="NCBI Taxonomy" id="321398"/>
    <lineage>
        <taxon>Eukaryota</taxon>
        <taxon>Metazoa</taxon>
        <taxon>Chordata</taxon>
        <taxon>Craniata</taxon>
        <taxon>Vertebrata</taxon>
        <taxon>Euteleostomi</taxon>
        <taxon>Archelosauria</taxon>
        <taxon>Archosauria</taxon>
        <taxon>Dinosauria</taxon>
        <taxon>Saurischia</taxon>
        <taxon>Theropoda</taxon>
        <taxon>Coelurosauria</taxon>
        <taxon>Aves</taxon>
        <taxon>Neognathae</taxon>
        <taxon>Neoaves</taxon>
        <taxon>Telluraves</taxon>
        <taxon>Australaves</taxon>
        <taxon>Passeriformes</taxon>
        <taxon>Pipridae</taxon>
        <taxon>Lepidothrix</taxon>
    </lineage>
</organism>
<accession>A0A6J0GRB5</accession>
<dbReference type="Proteomes" id="UP000504624">
    <property type="component" value="Unplaced"/>
</dbReference>
<dbReference type="AlphaFoldDB" id="A0A6J0GRB5"/>
<evidence type="ECO:0000313" key="3">
    <source>
        <dbReference type="RefSeq" id="XP_017664618.1"/>
    </source>
</evidence>
<protein>
    <submittedName>
        <fullName evidence="3">Uncharacterized protein LOC108494495</fullName>
    </submittedName>
</protein>
<evidence type="ECO:0000256" key="1">
    <source>
        <dbReference type="SAM" id="MobiDB-lite"/>
    </source>
</evidence>
<dbReference type="GeneID" id="108494495"/>
<gene>
    <name evidence="3" type="primary">LOC108494495</name>
</gene>
<keyword evidence="2" id="KW-1185">Reference proteome</keyword>
<reference evidence="3" key="1">
    <citation type="submission" date="2025-08" db="UniProtKB">
        <authorList>
            <consortium name="RefSeq"/>
        </authorList>
    </citation>
    <scope>IDENTIFICATION</scope>
</reference>
<proteinExistence type="predicted"/>
<dbReference type="RefSeq" id="XP_017664618.1">
    <property type="nucleotide sequence ID" value="XM_017809129.1"/>
</dbReference>
<name>A0A6J0GRB5_9PASS</name>
<evidence type="ECO:0000313" key="2">
    <source>
        <dbReference type="Proteomes" id="UP000504624"/>
    </source>
</evidence>
<sequence length="232" mass="25813">MIPLVKGGHPEDIRGSSHFQRTKLNKENTELHKINTLQTPRSQNCGLAGDMTESTAHLFEKNYLKSLGLLVSETSNLHCRGNLSSDKGHPGFCFSLMDPYKTDSATSLWEGLEMTIRIKLMRIERKQAKQIYSMFSAGCFHQFTKPYTARRESLAPCPSLTVQGAVLSLPLEPIPCSSPSPAIPASPFHVIWGGSDKVQELGIPEEHCILNHRKPMASIKWPISVAVFTQQQ</sequence>